<evidence type="ECO:0000256" key="3">
    <source>
        <dbReference type="ARBA" id="ARBA00022840"/>
    </source>
</evidence>
<dbReference type="InterPro" id="IPR040570">
    <property type="entry name" value="LAL_C2"/>
</dbReference>
<dbReference type="Pfam" id="PF18603">
    <property type="entry name" value="LAL_C2"/>
    <property type="match status" value="1"/>
</dbReference>
<evidence type="ECO:0000259" key="5">
    <source>
        <dbReference type="PROSITE" id="PS50975"/>
    </source>
</evidence>
<keyword evidence="2 4" id="KW-0547">Nucleotide-binding</keyword>
<dbReference type="InterPro" id="IPR052032">
    <property type="entry name" value="ATP-dep_AA_Ligase"/>
</dbReference>
<gene>
    <name evidence="6" type="ORF">NQ502_17120</name>
</gene>
<dbReference type="EMBL" id="CP102290">
    <property type="protein sequence ID" value="UWP59066.1"/>
    <property type="molecule type" value="Genomic_DNA"/>
</dbReference>
<dbReference type="SUPFAM" id="SSF52440">
    <property type="entry name" value="PreATP-grasp domain"/>
    <property type="match status" value="1"/>
</dbReference>
<evidence type="ECO:0000256" key="1">
    <source>
        <dbReference type="ARBA" id="ARBA00022598"/>
    </source>
</evidence>
<protein>
    <submittedName>
        <fullName evidence="6">ATP-grasp domain-containing protein</fullName>
    </submittedName>
</protein>
<evidence type="ECO:0000313" key="7">
    <source>
        <dbReference type="Proteomes" id="UP001060164"/>
    </source>
</evidence>
<evidence type="ECO:0000313" key="6">
    <source>
        <dbReference type="EMBL" id="UWP59066.1"/>
    </source>
</evidence>
<reference evidence="6" key="1">
    <citation type="journal article" date="2022" name="Cell">
        <title>Design, construction, and in vivo augmentation of a complex gut microbiome.</title>
        <authorList>
            <person name="Cheng A.G."/>
            <person name="Ho P.Y."/>
            <person name="Aranda-Diaz A."/>
            <person name="Jain S."/>
            <person name="Yu F.B."/>
            <person name="Meng X."/>
            <person name="Wang M."/>
            <person name="Iakiviak M."/>
            <person name="Nagashima K."/>
            <person name="Zhao A."/>
            <person name="Murugkar P."/>
            <person name="Patil A."/>
            <person name="Atabakhsh K."/>
            <person name="Weakley A."/>
            <person name="Yan J."/>
            <person name="Brumbaugh A.R."/>
            <person name="Higginbottom S."/>
            <person name="Dimas A."/>
            <person name="Shiver A.L."/>
            <person name="Deutschbauer A."/>
            <person name="Neff N."/>
            <person name="Sonnenburg J.L."/>
            <person name="Huang K.C."/>
            <person name="Fischbach M.A."/>
        </authorList>
    </citation>
    <scope>NUCLEOTIDE SEQUENCE</scope>
    <source>
        <strain evidence="6">DSM 19829</strain>
    </source>
</reference>
<name>A0ABY5VFL2_9FIRM</name>
<dbReference type="InterPro" id="IPR013815">
    <property type="entry name" value="ATP_grasp_subdomain_1"/>
</dbReference>
<dbReference type="InterPro" id="IPR016185">
    <property type="entry name" value="PreATP-grasp_dom_sf"/>
</dbReference>
<proteinExistence type="predicted"/>
<keyword evidence="1" id="KW-0436">Ligase</keyword>
<accession>A0ABY5VFL2</accession>
<dbReference type="PANTHER" id="PTHR43585">
    <property type="entry name" value="FUMIPYRROLE BIOSYNTHESIS PROTEIN C"/>
    <property type="match status" value="1"/>
</dbReference>
<dbReference type="PROSITE" id="PS50975">
    <property type="entry name" value="ATP_GRASP"/>
    <property type="match status" value="1"/>
</dbReference>
<dbReference type="SUPFAM" id="SSF56059">
    <property type="entry name" value="Glutathione synthetase ATP-binding domain-like"/>
    <property type="match status" value="1"/>
</dbReference>
<dbReference type="SMART" id="SM01209">
    <property type="entry name" value="GARS_A"/>
    <property type="match status" value="1"/>
</dbReference>
<dbReference type="Gene3D" id="3.30.1490.20">
    <property type="entry name" value="ATP-grasp fold, A domain"/>
    <property type="match status" value="1"/>
</dbReference>
<evidence type="ECO:0000256" key="4">
    <source>
        <dbReference type="PROSITE-ProRule" id="PRU00409"/>
    </source>
</evidence>
<keyword evidence="7" id="KW-1185">Reference proteome</keyword>
<sequence>MKRIMILGASAGQMPMIRKVKELGYELAVVDYNDRAVGIPYADKFYRASTIDAAAVVRAAKDYKPDGITTVQTDMPMRAVAEACRELHLPGISPQAAMNATDKEKMMEAFKRAGVSSPWFCAFAPEDTAASIVEKIPYPCVVKPADNSGSRGVSLAENGEDAPGAIAYARSHSRNGRIIVEEYMTGPEVSVEVMMLSGEAKVLAVTDKLTTGAPHFIEMGHSEQSRLGAEVTEKIKRLAEQAMLAVGAAEGPGHVEIIVTSKGPKVVELGARLGGDFITTDLVPLATGVDFVKAVIQAACGERPDVTPRFRRASAIRFIPAGEGIIRGIEGMDEALKIPGIVKAECLKTIGDRIPPLTSSLDRAGYVIAQADGPEQAVSLCDQAMKKIRFIVREEG</sequence>
<evidence type="ECO:0000256" key="2">
    <source>
        <dbReference type="ARBA" id="ARBA00022741"/>
    </source>
</evidence>
<organism evidence="6 7">
    <name type="scientific">Ruminococcus gauvreauii</name>
    <dbReference type="NCBI Taxonomy" id="438033"/>
    <lineage>
        <taxon>Bacteria</taxon>
        <taxon>Bacillati</taxon>
        <taxon>Bacillota</taxon>
        <taxon>Clostridia</taxon>
        <taxon>Eubacteriales</taxon>
        <taxon>Oscillospiraceae</taxon>
        <taxon>Ruminococcus</taxon>
    </lineage>
</organism>
<feature type="domain" description="ATP-grasp" evidence="5">
    <location>
        <begin position="107"/>
        <end position="300"/>
    </location>
</feature>
<dbReference type="PANTHER" id="PTHR43585:SF2">
    <property type="entry name" value="ATP-GRASP ENZYME FSQD"/>
    <property type="match status" value="1"/>
</dbReference>
<dbReference type="Proteomes" id="UP001060164">
    <property type="component" value="Chromosome"/>
</dbReference>
<dbReference type="RefSeq" id="WP_028529952.1">
    <property type="nucleotide sequence ID" value="NZ_CABLBR010000038.1"/>
</dbReference>
<keyword evidence="3 4" id="KW-0067">ATP-binding</keyword>
<dbReference type="Gene3D" id="3.40.50.20">
    <property type="match status" value="1"/>
</dbReference>
<dbReference type="Gene3D" id="3.30.470.20">
    <property type="entry name" value="ATP-grasp fold, B domain"/>
    <property type="match status" value="1"/>
</dbReference>
<dbReference type="Pfam" id="PF13535">
    <property type="entry name" value="ATP-grasp_4"/>
    <property type="match status" value="1"/>
</dbReference>
<dbReference type="InterPro" id="IPR011761">
    <property type="entry name" value="ATP-grasp"/>
</dbReference>